<dbReference type="RefSeq" id="WP_268807614.1">
    <property type="nucleotide sequence ID" value="NZ_FNNG01000004.1"/>
</dbReference>
<reference evidence="1 2" key="1">
    <citation type="submission" date="2016-10" db="EMBL/GenBank/DDBJ databases">
        <authorList>
            <person name="de Groot N.N."/>
        </authorList>
    </citation>
    <scope>NUCLEOTIDE SEQUENCE [LARGE SCALE GENOMIC DNA]</scope>
    <source>
        <strain evidence="1 2">DSM 23310</strain>
    </source>
</reference>
<evidence type="ECO:0000313" key="2">
    <source>
        <dbReference type="Proteomes" id="UP000198828"/>
    </source>
</evidence>
<dbReference type="EMBL" id="FNNG01000004">
    <property type="protein sequence ID" value="SDW77712.1"/>
    <property type="molecule type" value="Genomic_DNA"/>
</dbReference>
<organism evidence="1 2">
    <name type="scientific">Tepidimicrobium xylanilyticum</name>
    <dbReference type="NCBI Taxonomy" id="1123352"/>
    <lineage>
        <taxon>Bacteria</taxon>
        <taxon>Bacillati</taxon>
        <taxon>Bacillota</taxon>
        <taxon>Tissierellia</taxon>
        <taxon>Tissierellales</taxon>
        <taxon>Tepidimicrobiaceae</taxon>
        <taxon>Tepidimicrobium</taxon>
    </lineage>
</organism>
<protein>
    <submittedName>
        <fullName evidence="1">Uncharacterized protein</fullName>
    </submittedName>
</protein>
<name>A0A1H2WAQ8_9FIRM</name>
<proteinExistence type="predicted"/>
<sequence>MARYGQVCPIIYGEGTINLFGEEAKKLGCAKVWKFRFSSDC</sequence>
<accession>A0A1H2WAQ8</accession>
<evidence type="ECO:0000313" key="1">
    <source>
        <dbReference type="EMBL" id="SDW77712.1"/>
    </source>
</evidence>
<gene>
    <name evidence="1" type="ORF">SAMN05660923_01208</name>
</gene>
<dbReference type="AlphaFoldDB" id="A0A1H2WAQ8"/>
<keyword evidence="2" id="KW-1185">Reference proteome</keyword>
<dbReference type="Proteomes" id="UP000198828">
    <property type="component" value="Unassembled WGS sequence"/>
</dbReference>